<dbReference type="InterPro" id="IPR006524">
    <property type="entry name" value="ArpU-like"/>
</dbReference>
<dbReference type="AlphaFoldDB" id="A0A0D1KH46"/>
<protein>
    <submittedName>
        <fullName evidence="1">Putative phage transcriptional activator</fullName>
    </submittedName>
</protein>
<organism evidence="1 2">
    <name type="scientific">Bacillus subtilis</name>
    <dbReference type="NCBI Taxonomy" id="1423"/>
    <lineage>
        <taxon>Bacteria</taxon>
        <taxon>Bacillati</taxon>
        <taxon>Bacillota</taxon>
        <taxon>Bacilli</taxon>
        <taxon>Bacillales</taxon>
        <taxon>Bacillaceae</taxon>
        <taxon>Bacillus</taxon>
    </lineage>
</organism>
<evidence type="ECO:0000313" key="2">
    <source>
        <dbReference type="Proteomes" id="UP000032247"/>
    </source>
</evidence>
<proteinExistence type="predicted"/>
<gene>
    <name evidence="1" type="ORF">SC09_contig4orf00307</name>
</gene>
<dbReference type="Gene3D" id="1.20.140.160">
    <property type="match status" value="1"/>
</dbReference>
<comment type="caution">
    <text evidence="1">The sequence shown here is derived from an EMBL/GenBank/DDBJ whole genome shotgun (WGS) entry which is preliminary data.</text>
</comment>
<dbReference type="PATRIC" id="fig|1423.173.peg.4041"/>
<name>A0A0D1KH46_BACIU</name>
<dbReference type="Proteomes" id="UP000032247">
    <property type="component" value="Unassembled WGS sequence"/>
</dbReference>
<dbReference type="NCBIfam" id="TIGR01637">
    <property type="entry name" value="phage_arpU"/>
    <property type="match status" value="1"/>
</dbReference>
<sequence length="152" mass="18256">MNQMTLNLPQIDEEATKAKAEQLLDQYRLYLLQVPDDFLPKVTPTYSIVPPSITNEFHSSTEDAALKRLDWEIQRDKFLKRIQRAVNRLTQRERQIIVMLYMQPEELCDYEVYTEMNMSHRNYYRVKAKAFYRLAFALREEVYKKRQESAPV</sequence>
<reference evidence="1 2" key="1">
    <citation type="submission" date="2014-12" db="EMBL/GenBank/DDBJ databases">
        <title>Comparative genome analysis of Bacillus coagulans HM-08, Clostridium butyricum HM-68, Bacillus subtilis HM-66 and Bacillus licheniformis BL-09.</title>
        <authorList>
            <person name="Zhang H."/>
        </authorList>
    </citation>
    <scope>NUCLEOTIDE SEQUENCE [LARGE SCALE GENOMIC DNA]</scope>
    <source>
        <strain evidence="1 2">HM-66</strain>
    </source>
</reference>
<dbReference type="InterPro" id="IPR013324">
    <property type="entry name" value="RNA_pol_sigma_r3/r4-like"/>
</dbReference>
<evidence type="ECO:0000313" key="1">
    <source>
        <dbReference type="EMBL" id="KIU05502.1"/>
    </source>
</evidence>
<accession>A0A0D1KH46</accession>
<dbReference type="SUPFAM" id="SSF88659">
    <property type="entry name" value="Sigma3 and sigma4 domains of RNA polymerase sigma factors"/>
    <property type="match status" value="1"/>
</dbReference>
<dbReference type="EMBL" id="JXBC01000013">
    <property type="protein sequence ID" value="KIU05502.1"/>
    <property type="molecule type" value="Genomic_DNA"/>
</dbReference>